<organism evidence="1 2">
    <name type="scientific">Erwinia mallotivora</name>
    <dbReference type="NCBI Taxonomy" id="69222"/>
    <lineage>
        <taxon>Bacteria</taxon>
        <taxon>Pseudomonadati</taxon>
        <taxon>Pseudomonadota</taxon>
        <taxon>Gammaproteobacteria</taxon>
        <taxon>Enterobacterales</taxon>
        <taxon>Erwiniaceae</taxon>
        <taxon>Erwinia</taxon>
    </lineage>
</organism>
<dbReference type="RefSeq" id="WP_235192769.1">
    <property type="nucleotide sequence ID" value="NZ_JFHN01000055.1"/>
</dbReference>
<dbReference type="AlphaFoldDB" id="A0A014N5M8"/>
<comment type="caution">
    <text evidence="1">The sequence shown here is derived from an EMBL/GenBank/DDBJ whole genome shotgun (WGS) entry which is preliminary data.</text>
</comment>
<dbReference type="EMBL" id="JFHN01000055">
    <property type="protein sequence ID" value="EXU74683.1"/>
    <property type="molecule type" value="Genomic_DNA"/>
</dbReference>
<accession>A0A014N5M8</accession>
<gene>
    <name evidence="1" type="ORF">BG55_15485</name>
</gene>
<keyword evidence="2" id="KW-1185">Reference proteome</keyword>
<sequence length="112" mass="12945">MDRLNDAEKAKIFYLTHHLGLGDAKRFIRKIITEESAYKLLVAQIGAKSAAWYANIPDNDGSYIKGHRMWLSNYIDNNIYLKDFYCLKIEFTKKQESGDLEIVIEKIKGGEK</sequence>
<dbReference type="PATRIC" id="fig|69222.5.peg.3173"/>
<protein>
    <submittedName>
        <fullName evidence="1">Uncharacterized protein</fullName>
    </submittedName>
</protein>
<dbReference type="Gene3D" id="1.10.530.10">
    <property type="match status" value="1"/>
</dbReference>
<proteinExistence type="predicted"/>
<evidence type="ECO:0000313" key="1">
    <source>
        <dbReference type="EMBL" id="EXU74683.1"/>
    </source>
</evidence>
<dbReference type="Proteomes" id="UP000019918">
    <property type="component" value="Unassembled WGS sequence"/>
</dbReference>
<evidence type="ECO:0000313" key="2">
    <source>
        <dbReference type="Proteomes" id="UP000019918"/>
    </source>
</evidence>
<reference evidence="1 2" key="1">
    <citation type="submission" date="2014-02" db="EMBL/GenBank/DDBJ databases">
        <title>Draft genome of Erwinia mallotivora strain BT-MARDI, a papaya dieback pathogen.</title>
        <authorList>
            <person name="Redzuan R."/>
            <person name="Abu Bakar N."/>
            <person name="Badrun R."/>
            <person name="Mohd Raih M.F."/>
            <person name="Rozano L."/>
            <person name="Mat Amin N."/>
        </authorList>
    </citation>
    <scope>NUCLEOTIDE SEQUENCE [LARGE SCALE GENOMIC DNA]</scope>
    <source>
        <strain evidence="1 2">BT-MARDI</strain>
    </source>
</reference>
<dbReference type="STRING" id="69222.BG55_15485"/>
<name>A0A014N5M8_9GAMM</name>